<reference evidence="1 4" key="3">
    <citation type="journal article" date="2020" name="J. Nat. Prod.">
        <title>Genomics-Metabolomics Profiling Disclosed Marine Vibrio spartinae 3.6 as a Producer of a New Branched Side Chain Prodigiosin.</title>
        <authorList>
            <person name="Vitale G.A."/>
            <person name="Sciarretta M."/>
            <person name="Palma Esposito F."/>
            <person name="January G.G."/>
            <person name="Giaccio M."/>
            <person name="Bunk B."/>
            <person name="Sproer C."/>
            <person name="Bajerski F."/>
            <person name="Power D."/>
            <person name="Festa C."/>
            <person name="Monti M.C."/>
            <person name="D'Auria M.V."/>
            <person name="de Pascale D."/>
        </authorList>
    </citation>
    <scope>NUCLEOTIDE SEQUENCE [LARGE SCALE GENOMIC DNA]</scope>
    <source>
        <strain evidence="1 4">3.6</strain>
    </source>
</reference>
<dbReference type="EMBL" id="FSSB01000010">
    <property type="protein sequence ID" value="SIO93840.1"/>
    <property type="molecule type" value="Genomic_DNA"/>
</dbReference>
<organism evidence="2 3">
    <name type="scientific">Vibrio spartinae</name>
    <dbReference type="NCBI Taxonomy" id="1918945"/>
    <lineage>
        <taxon>Bacteria</taxon>
        <taxon>Pseudomonadati</taxon>
        <taxon>Pseudomonadota</taxon>
        <taxon>Gammaproteobacteria</taxon>
        <taxon>Vibrionales</taxon>
        <taxon>Vibrionaceae</taxon>
        <taxon>Vibrio</taxon>
    </lineage>
</organism>
<proteinExistence type="predicted"/>
<dbReference type="EMBL" id="CP046268">
    <property type="protein sequence ID" value="QMV14361.1"/>
    <property type="molecule type" value="Genomic_DNA"/>
</dbReference>
<dbReference type="AlphaFoldDB" id="A0A1N6M377"/>
<evidence type="ECO:0000313" key="1">
    <source>
        <dbReference type="EMBL" id="QMV14361.1"/>
    </source>
</evidence>
<name>A0A1N6M377_9VIBR</name>
<dbReference type="RefSeq" id="WP_074372410.1">
    <property type="nucleotide sequence ID" value="NZ_AP024907.1"/>
</dbReference>
<dbReference type="Proteomes" id="UP000515264">
    <property type="component" value="Chromosome 1"/>
</dbReference>
<gene>
    <name evidence="2" type="ORF">VSP9026_01519</name>
    <name evidence="1" type="ORF">Vspart_01616</name>
</gene>
<reference evidence="2 3" key="1">
    <citation type="submission" date="2016-12" db="EMBL/GenBank/DDBJ databases">
        <authorList>
            <person name="Song W.-J."/>
            <person name="Kurnit D.M."/>
        </authorList>
    </citation>
    <scope>NUCLEOTIDE SEQUENCE [LARGE SCALE GENOMIC DNA]</scope>
    <source>
        <strain evidence="2 3">CECT 9026</strain>
    </source>
</reference>
<protein>
    <recommendedName>
        <fullName evidence="5">MarR family protein</fullName>
    </recommendedName>
</protein>
<sequence>MRLAHKRNVQNKLQKRMKAFAVKPTLKQSETKPQLPVSASQPKVAKIVNENLTPKQAQVLDIVTQYADGINPKSIGLEAGQEETKAASWATGALKKLLEDNLVEKVQLAGNKVLYKRT</sequence>
<keyword evidence="4" id="KW-1185">Reference proteome</keyword>
<evidence type="ECO:0000313" key="2">
    <source>
        <dbReference type="EMBL" id="SIO93840.1"/>
    </source>
</evidence>
<evidence type="ECO:0008006" key="5">
    <source>
        <dbReference type="Google" id="ProtNLM"/>
    </source>
</evidence>
<reference evidence="1" key="2">
    <citation type="submission" date="2019-11" db="EMBL/GenBank/DDBJ databases">
        <authorList>
            <person name="January G."/>
            <person name="Bunk B."/>
        </authorList>
    </citation>
    <scope>NUCLEOTIDE SEQUENCE</scope>
    <source>
        <strain evidence="1">3.6</strain>
    </source>
</reference>
<dbReference type="OrthoDB" id="5816981at2"/>
<evidence type="ECO:0000313" key="3">
    <source>
        <dbReference type="Proteomes" id="UP000184774"/>
    </source>
</evidence>
<accession>A0A1N6M377</accession>
<dbReference type="Proteomes" id="UP000184774">
    <property type="component" value="Unassembled WGS sequence"/>
</dbReference>
<evidence type="ECO:0000313" key="4">
    <source>
        <dbReference type="Proteomes" id="UP000515264"/>
    </source>
</evidence>